<dbReference type="Proteomes" id="UP000198670">
    <property type="component" value="Unassembled WGS sequence"/>
</dbReference>
<dbReference type="GO" id="GO:0016758">
    <property type="term" value="F:hexosyltransferase activity"/>
    <property type="evidence" value="ECO:0007669"/>
    <property type="project" value="UniProtKB-ARBA"/>
</dbReference>
<feature type="domain" description="Glycosyltransferase 2-like" evidence="1">
    <location>
        <begin position="5"/>
        <end position="128"/>
    </location>
</feature>
<dbReference type="EMBL" id="FOQO01000002">
    <property type="protein sequence ID" value="SFI03958.1"/>
    <property type="molecule type" value="Genomic_DNA"/>
</dbReference>
<dbReference type="Pfam" id="PF00535">
    <property type="entry name" value="Glycos_transf_2"/>
    <property type="match status" value="1"/>
</dbReference>
<dbReference type="InterPro" id="IPR001173">
    <property type="entry name" value="Glyco_trans_2-like"/>
</dbReference>
<dbReference type="RefSeq" id="WP_090624610.1">
    <property type="nucleotide sequence ID" value="NZ_FOQO01000002.1"/>
</dbReference>
<sequence length="315" mass="36781">MPKFSVCIPAYKSRFLAECIQSILAQSIGDFELIVLNDCSPEPVSQLVGSFDDVRIRYYENEHNVGAVRLTDNWNKCAALAQGEYLVMMGDDDRMEVDYLEEFTRLMDDYPGLDVYHCRSMVIDDEGRPLALTPAGPSYERVCDHIWHRLNQWRSQYISDFVYRTAALRSRGGFYPLPLAWGSDDVTAYLACADKGIAHTNKPVFNYRSNGLSITSSGNDLEKMRANMQYARWLRGFLENYVPHESEKVVYNTLSGQQEQLMRRRKRYTMTLSMRSNRTAKFWMWYRHRREFGLSFRDIVASAVKSREQRKRWSN</sequence>
<dbReference type="PANTHER" id="PTHR22916:SF3">
    <property type="entry name" value="UDP-GLCNAC:BETAGAL BETA-1,3-N-ACETYLGLUCOSAMINYLTRANSFERASE-LIKE PROTEIN 1"/>
    <property type="match status" value="1"/>
</dbReference>
<reference evidence="2 3" key="1">
    <citation type="submission" date="2016-10" db="EMBL/GenBank/DDBJ databases">
        <authorList>
            <person name="de Groot N.N."/>
        </authorList>
    </citation>
    <scope>NUCLEOTIDE SEQUENCE [LARGE SCALE GENOMIC DNA]</scope>
    <source>
        <strain evidence="2 3">RK1</strain>
    </source>
</reference>
<name>A0A1I3EYC2_9SPHI</name>
<dbReference type="AlphaFoldDB" id="A0A1I3EYC2"/>
<dbReference type="CDD" id="cd00761">
    <property type="entry name" value="Glyco_tranf_GTA_type"/>
    <property type="match status" value="1"/>
</dbReference>
<evidence type="ECO:0000313" key="2">
    <source>
        <dbReference type="EMBL" id="SFI03958.1"/>
    </source>
</evidence>
<dbReference type="PANTHER" id="PTHR22916">
    <property type="entry name" value="GLYCOSYLTRANSFERASE"/>
    <property type="match status" value="1"/>
</dbReference>
<dbReference type="STRING" id="1477437.SAMN05444682_10274"/>
<gene>
    <name evidence="2" type="ORF">SAMN05444682_10274</name>
</gene>
<accession>A0A1I3EYC2</accession>
<evidence type="ECO:0000313" key="3">
    <source>
        <dbReference type="Proteomes" id="UP000198670"/>
    </source>
</evidence>
<keyword evidence="3" id="KW-1185">Reference proteome</keyword>
<dbReference type="Gene3D" id="3.90.550.10">
    <property type="entry name" value="Spore Coat Polysaccharide Biosynthesis Protein SpsA, Chain A"/>
    <property type="match status" value="1"/>
</dbReference>
<evidence type="ECO:0000259" key="1">
    <source>
        <dbReference type="Pfam" id="PF00535"/>
    </source>
</evidence>
<keyword evidence="2" id="KW-0808">Transferase</keyword>
<dbReference type="SUPFAM" id="SSF53448">
    <property type="entry name" value="Nucleotide-diphospho-sugar transferases"/>
    <property type="match status" value="1"/>
</dbReference>
<dbReference type="OrthoDB" id="9815829at2"/>
<dbReference type="InterPro" id="IPR029044">
    <property type="entry name" value="Nucleotide-diphossugar_trans"/>
</dbReference>
<organism evidence="2 3">
    <name type="scientific">Parapedobacter indicus</name>
    <dbReference type="NCBI Taxonomy" id="1477437"/>
    <lineage>
        <taxon>Bacteria</taxon>
        <taxon>Pseudomonadati</taxon>
        <taxon>Bacteroidota</taxon>
        <taxon>Sphingobacteriia</taxon>
        <taxon>Sphingobacteriales</taxon>
        <taxon>Sphingobacteriaceae</taxon>
        <taxon>Parapedobacter</taxon>
    </lineage>
</organism>
<proteinExistence type="predicted"/>
<protein>
    <submittedName>
        <fullName evidence="2">Glycosyltransferase involved in cell wall bisynthesis</fullName>
    </submittedName>
</protein>